<evidence type="ECO:0000256" key="5">
    <source>
        <dbReference type="SAM" id="MobiDB-lite"/>
    </source>
</evidence>
<dbReference type="Gene3D" id="2.30.29.30">
    <property type="entry name" value="Pleckstrin-homology domain (PH domain)/Phosphotyrosine-binding domain (PTB)"/>
    <property type="match status" value="1"/>
</dbReference>
<dbReference type="Pfam" id="PF06058">
    <property type="entry name" value="DCP1"/>
    <property type="match status" value="1"/>
</dbReference>
<keyword evidence="4" id="KW-0507">mRNA processing</keyword>
<dbReference type="GO" id="GO:0031087">
    <property type="term" value="P:deadenylation-independent decapping of nuclear-transcribed mRNA"/>
    <property type="evidence" value="ECO:0007669"/>
    <property type="project" value="TreeGrafter"/>
</dbReference>
<organism evidence="6 7">
    <name type="scientific">Cafeteria roenbergensis</name>
    <name type="common">Marine flagellate</name>
    <dbReference type="NCBI Taxonomy" id="33653"/>
    <lineage>
        <taxon>Eukaryota</taxon>
        <taxon>Sar</taxon>
        <taxon>Stramenopiles</taxon>
        <taxon>Bigyra</taxon>
        <taxon>Opalozoa</taxon>
        <taxon>Bicosoecida</taxon>
        <taxon>Cafeteriaceae</taxon>
        <taxon>Cafeteria</taxon>
    </lineage>
</organism>
<name>A0A5A8DZ57_CAFRO</name>
<sequence length="303" mass="30601">MASAVISFSDKHAAEVNRKALARADPAVEEVVVTVAHSAIYAFEQPRGVWIKLDHEGPLFVVRRSSTPTYRIVLMNRLSTTNFMLDLTADVKVDRKDSLAILHLPNEGLPGARVFGFWSHSAPELTALVAALRRTVTDARSPAADPSPAARDAAPAAGPATSSSGPASTAAASDAIKGMLGIGAAPKPASNEADKKGTAAPGTRGAAQGAVGTRGPLQDALIALADDDAFMAAVARAYEKAVAAKLATAAGPAAGTAPARADKAASPAAAANKSNRPASASAGGRGGGSRASRRSKGASKRAN</sequence>
<evidence type="ECO:0000256" key="1">
    <source>
        <dbReference type="ARBA" id="ARBA00004496"/>
    </source>
</evidence>
<keyword evidence="3" id="KW-0963">Cytoplasm</keyword>
<dbReference type="Proteomes" id="UP000324907">
    <property type="component" value="Unassembled WGS sequence"/>
</dbReference>
<dbReference type="InterPro" id="IPR010334">
    <property type="entry name" value="Dcp1"/>
</dbReference>
<evidence type="ECO:0000256" key="2">
    <source>
        <dbReference type="ARBA" id="ARBA00008778"/>
    </source>
</evidence>
<feature type="compositionally biased region" description="Low complexity" evidence="5">
    <location>
        <begin position="252"/>
        <end position="282"/>
    </location>
</feature>
<dbReference type="GO" id="GO:0008047">
    <property type="term" value="F:enzyme activator activity"/>
    <property type="evidence" value="ECO:0007669"/>
    <property type="project" value="InterPro"/>
</dbReference>
<evidence type="ECO:0008006" key="8">
    <source>
        <dbReference type="Google" id="ProtNLM"/>
    </source>
</evidence>
<dbReference type="EMBL" id="VLTL01000011">
    <property type="protein sequence ID" value="KAA0170755.1"/>
    <property type="molecule type" value="Genomic_DNA"/>
</dbReference>
<dbReference type="GO" id="GO:0000290">
    <property type="term" value="P:deadenylation-dependent decapping of nuclear-transcribed mRNA"/>
    <property type="evidence" value="ECO:0007669"/>
    <property type="project" value="InterPro"/>
</dbReference>
<dbReference type="SUPFAM" id="SSF50729">
    <property type="entry name" value="PH domain-like"/>
    <property type="match status" value="1"/>
</dbReference>
<evidence type="ECO:0000256" key="4">
    <source>
        <dbReference type="ARBA" id="ARBA00022664"/>
    </source>
</evidence>
<gene>
    <name evidence="6" type="ORF">FNF28_01297</name>
</gene>
<dbReference type="InterPro" id="IPR011993">
    <property type="entry name" value="PH-like_dom_sf"/>
</dbReference>
<dbReference type="PANTHER" id="PTHR16290:SF0">
    <property type="entry name" value="DECAPPING PROTEIN 1, ISOFORM A"/>
    <property type="match status" value="1"/>
</dbReference>
<dbReference type="GO" id="GO:0006397">
    <property type="term" value="P:mRNA processing"/>
    <property type="evidence" value="ECO:0007669"/>
    <property type="project" value="UniProtKB-KW"/>
</dbReference>
<accession>A0A5A8DZ57</accession>
<dbReference type="PANTHER" id="PTHR16290">
    <property type="entry name" value="TRANSCRIPTION FACTOR SMIF DECAPPING ENZYME DCP1"/>
    <property type="match status" value="1"/>
</dbReference>
<feature type="region of interest" description="Disordered" evidence="5">
    <location>
        <begin position="139"/>
        <end position="170"/>
    </location>
</feature>
<feature type="compositionally biased region" description="Basic residues" evidence="5">
    <location>
        <begin position="291"/>
        <end position="303"/>
    </location>
</feature>
<dbReference type="AlphaFoldDB" id="A0A5A8DZ57"/>
<comment type="caution">
    <text evidence="6">The sequence shown here is derived from an EMBL/GenBank/DDBJ whole genome shotgun (WGS) entry which is preliminary data.</text>
</comment>
<evidence type="ECO:0000313" key="7">
    <source>
        <dbReference type="Proteomes" id="UP000324907"/>
    </source>
</evidence>
<protein>
    <recommendedName>
        <fullName evidence="8">WH1 domain-containing protein</fullName>
    </recommendedName>
</protein>
<comment type="subcellular location">
    <subcellularLocation>
        <location evidence="1">Cytoplasm</location>
    </subcellularLocation>
</comment>
<dbReference type="GO" id="GO:0000932">
    <property type="term" value="C:P-body"/>
    <property type="evidence" value="ECO:0007669"/>
    <property type="project" value="TreeGrafter"/>
</dbReference>
<proteinExistence type="inferred from homology"/>
<reference evidence="6 7" key="1">
    <citation type="submission" date="2019-07" db="EMBL/GenBank/DDBJ databases">
        <title>Genomes of Cafeteria roenbergensis.</title>
        <authorList>
            <person name="Fischer M.G."/>
            <person name="Hackl T."/>
            <person name="Roman M."/>
        </authorList>
    </citation>
    <scope>NUCLEOTIDE SEQUENCE [LARGE SCALE GENOMIC DNA]</scope>
    <source>
        <strain evidence="6 7">RCC970-E3</strain>
    </source>
</reference>
<evidence type="ECO:0000256" key="3">
    <source>
        <dbReference type="ARBA" id="ARBA00022490"/>
    </source>
</evidence>
<comment type="similarity">
    <text evidence="2">Belongs to the DCP1 family.</text>
</comment>
<feature type="region of interest" description="Disordered" evidence="5">
    <location>
        <begin position="183"/>
        <end position="212"/>
    </location>
</feature>
<feature type="region of interest" description="Disordered" evidence="5">
    <location>
        <begin position="252"/>
        <end position="303"/>
    </location>
</feature>
<dbReference type="GO" id="GO:0003729">
    <property type="term" value="F:mRNA binding"/>
    <property type="evidence" value="ECO:0007669"/>
    <property type="project" value="TreeGrafter"/>
</dbReference>
<evidence type="ECO:0000313" key="6">
    <source>
        <dbReference type="EMBL" id="KAA0170755.1"/>
    </source>
</evidence>